<evidence type="ECO:0000256" key="3">
    <source>
        <dbReference type="ARBA" id="ARBA00022692"/>
    </source>
</evidence>
<gene>
    <name evidence="7" type="ORF">QW060_11695</name>
</gene>
<feature type="transmembrane region" description="Helical" evidence="6">
    <location>
        <begin position="401"/>
        <end position="425"/>
    </location>
</feature>
<evidence type="ECO:0000313" key="8">
    <source>
        <dbReference type="Proteomes" id="UP001242368"/>
    </source>
</evidence>
<dbReference type="PANTHER" id="PTHR30250:SF26">
    <property type="entry name" value="PSMA PROTEIN"/>
    <property type="match status" value="1"/>
</dbReference>
<feature type="transmembrane region" description="Helical" evidence="6">
    <location>
        <begin position="217"/>
        <end position="234"/>
    </location>
</feature>
<keyword evidence="4 6" id="KW-1133">Transmembrane helix</keyword>
<feature type="transmembrane region" description="Helical" evidence="6">
    <location>
        <begin position="303"/>
        <end position="326"/>
    </location>
</feature>
<dbReference type="PANTHER" id="PTHR30250">
    <property type="entry name" value="PST FAMILY PREDICTED COLANIC ACID TRANSPORTER"/>
    <property type="match status" value="1"/>
</dbReference>
<keyword evidence="2" id="KW-1003">Cell membrane</keyword>
<feature type="transmembrane region" description="Helical" evidence="6">
    <location>
        <begin position="437"/>
        <end position="455"/>
    </location>
</feature>
<feature type="transmembrane region" description="Helical" evidence="6">
    <location>
        <begin position="467"/>
        <end position="492"/>
    </location>
</feature>
<feature type="transmembrane region" description="Helical" evidence="6">
    <location>
        <begin position="81"/>
        <end position="104"/>
    </location>
</feature>
<evidence type="ECO:0000256" key="6">
    <source>
        <dbReference type="SAM" id="Phobius"/>
    </source>
</evidence>
<feature type="transmembrane region" description="Helical" evidence="6">
    <location>
        <begin position="188"/>
        <end position="205"/>
    </location>
</feature>
<comment type="caution">
    <text evidence="7">The sequence shown here is derived from an EMBL/GenBank/DDBJ whole genome shotgun (WGS) entry which is preliminary data.</text>
</comment>
<organism evidence="7 8">
    <name type="scientific">Paenimyroides ceti</name>
    <dbReference type="NCBI Taxonomy" id="395087"/>
    <lineage>
        <taxon>Bacteria</taxon>
        <taxon>Pseudomonadati</taxon>
        <taxon>Bacteroidota</taxon>
        <taxon>Flavobacteriia</taxon>
        <taxon>Flavobacteriales</taxon>
        <taxon>Flavobacteriaceae</taxon>
        <taxon>Paenimyroides</taxon>
    </lineage>
</organism>
<name>A0ABT8CUA9_9FLAO</name>
<dbReference type="Proteomes" id="UP001242368">
    <property type="component" value="Unassembled WGS sequence"/>
</dbReference>
<comment type="subcellular location">
    <subcellularLocation>
        <location evidence="1">Cell membrane</location>
        <topology evidence="1">Multi-pass membrane protein</topology>
    </subcellularLocation>
</comment>
<protein>
    <recommendedName>
        <fullName evidence="9">Polysaccharide biosynthesis protein</fullName>
    </recommendedName>
</protein>
<dbReference type="EMBL" id="JAUFQU010000001">
    <property type="protein sequence ID" value="MDN3707774.1"/>
    <property type="molecule type" value="Genomic_DNA"/>
</dbReference>
<feature type="transmembrane region" description="Helical" evidence="6">
    <location>
        <begin position="166"/>
        <end position="182"/>
    </location>
</feature>
<proteinExistence type="predicted"/>
<evidence type="ECO:0000256" key="1">
    <source>
        <dbReference type="ARBA" id="ARBA00004651"/>
    </source>
</evidence>
<evidence type="ECO:0008006" key="9">
    <source>
        <dbReference type="Google" id="ProtNLM"/>
    </source>
</evidence>
<feature type="transmembrane region" description="Helical" evidence="6">
    <location>
        <begin position="35"/>
        <end position="60"/>
    </location>
</feature>
<dbReference type="RefSeq" id="WP_290363728.1">
    <property type="nucleotide sequence ID" value="NZ_JAUFQU010000001.1"/>
</dbReference>
<dbReference type="InterPro" id="IPR050833">
    <property type="entry name" value="Poly_Biosynth_Transport"/>
</dbReference>
<keyword evidence="8" id="KW-1185">Reference proteome</keyword>
<feature type="transmembrane region" description="Helical" evidence="6">
    <location>
        <begin position="268"/>
        <end position="291"/>
    </location>
</feature>
<reference evidence="8" key="1">
    <citation type="journal article" date="2019" name="Int. J. Syst. Evol. Microbiol.">
        <title>The Global Catalogue of Microorganisms (GCM) 10K type strain sequencing project: providing services to taxonomists for standard genome sequencing and annotation.</title>
        <authorList>
            <consortium name="The Broad Institute Genomics Platform"/>
            <consortium name="The Broad Institute Genome Sequencing Center for Infectious Disease"/>
            <person name="Wu L."/>
            <person name="Ma J."/>
        </authorList>
    </citation>
    <scope>NUCLEOTIDE SEQUENCE [LARGE SCALE GENOMIC DNA]</scope>
    <source>
        <strain evidence="8">CECT 7184</strain>
    </source>
</reference>
<sequence length="505" mass="57167">MSQVTKNLLYNLISLLINVLIAILYTPYLVKSLGIIAYGVLPLALLINQYISILATSLTGSLTRFYSISIKENNIPQASSYLSGALMVIIGIIVFALPICFFIVVYVDKVFNISDLLIQSAKVLFIFTFLSFICSLITNFFSIIFYANNRLDLLNKINILRQFSKVLFNVILFECIAVDLKYVGIGNFLGELIVLFFSYLLFRSLLTKGLVISFKKVDRVIFSSLLIMTFWVIVHQLGDMAIFKTDILFVNKIWGTKESGVLGVVSDLGAYIIMVIGVVSSLFGPLILIAYSNKDHEEVKKLALNNSLIIGLITAILCAILIGYSANFLHLWIGEDLSSFSLWLDIKLFNLPFYAAAGVFAFVYRSWNKVKIPALFTVLIGIINLVVCYILSINSKLSYDYIIYILGVNFFLCLLQTFVLGSYMLRSVYPEIKVRTLFGIFLKILSLLITIIIISKMINKFYSISNWFDLILCFSFSGCIGLMITYTGFLNIKQRQYLFQMIKRK</sequence>
<evidence type="ECO:0000313" key="7">
    <source>
        <dbReference type="EMBL" id="MDN3707774.1"/>
    </source>
</evidence>
<evidence type="ECO:0000256" key="5">
    <source>
        <dbReference type="ARBA" id="ARBA00023136"/>
    </source>
</evidence>
<accession>A0ABT8CUA9</accession>
<feature type="transmembrane region" description="Helical" evidence="6">
    <location>
        <begin position="346"/>
        <end position="367"/>
    </location>
</feature>
<feature type="transmembrane region" description="Helical" evidence="6">
    <location>
        <begin position="374"/>
        <end position="395"/>
    </location>
</feature>
<keyword evidence="3 6" id="KW-0812">Transmembrane</keyword>
<keyword evidence="5 6" id="KW-0472">Membrane</keyword>
<feature type="transmembrane region" description="Helical" evidence="6">
    <location>
        <begin position="7"/>
        <end position="29"/>
    </location>
</feature>
<feature type="transmembrane region" description="Helical" evidence="6">
    <location>
        <begin position="124"/>
        <end position="146"/>
    </location>
</feature>
<evidence type="ECO:0000256" key="2">
    <source>
        <dbReference type="ARBA" id="ARBA00022475"/>
    </source>
</evidence>
<evidence type="ECO:0000256" key="4">
    <source>
        <dbReference type="ARBA" id="ARBA00022989"/>
    </source>
</evidence>